<feature type="coiled-coil region" evidence="1">
    <location>
        <begin position="67"/>
        <end position="114"/>
    </location>
</feature>
<organism evidence="3 4">
    <name type="scientific">Candidatus Nomurabacteria bacterium RIFCSPHIGHO2_01_FULL_42_16</name>
    <dbReference type="NCBI Taxonomy" id="1801743"/>
    <lineage>
        <taxon>Bacteria</taxon>
        <taxon>Candidatus Nomuraibacteriota</taxon>
    </lineage>
</organism>
<dbReference type="Proteomes" id="UP000178059">
    <property type="component" value="Unassembled WGS sequence"/>
</dbReference>
<dbReference type="STRING" id="1801743.A2824_00415"/>
<keyword evidence="1" id="KW-0175">Coiled coil</keyword>
<reference evidence="3 4" key="1">
    <citation type="journal article" date="2016" name="Nat. Commun.">
        <title>Thousands of microbial genomes shed light on interconnected biogeochemical processes in an aquifer system.</title>
        <authorList>
            <person name="Anantharaman K."/>
            <person name="Brown C.T."/>
            <person name="Hug L.A."/>
            <person name="Sharon I."/>
            <person name="Castelle C.J."/>
            <person name="Probst A.J."/>
            <person name="Thomas B.C."/>
            <person name="Singh A."/>
            <person name="Wilkins M.J."/>
            <person name="Karaoz U."/>
            <person name="Brodie E.L."/>
            <person name="Williams K.H."/>
            <person name="Hubbard S.S."/>
            <person name="Banfield J.F."/>
        </authorList>
    </citation>
    <scope>NUCLEOTIDE SEQUENCE [LARGE SCALE GENOMIC DNA]</scope>
</reference>
<protein>
    <submittedName>
        <fullName evidence="3">Uncharacterized protein</fullName>
    </submittedName>
</protein>
<comment type="caution">
    <text evidence="3">The sequence shown here is derived from an EMBL/GenBank/DDBJ whole genome shotgun (WGS) entry which is preliminary data.</text>
</comment>
<feature type="region of interest" description="Disordered" evidence="2">
    <location>
        <begin position="1"/>
        <end position="53"/>
    </location>
</feature>
<evidence type="ECO:0000313" key="4">
    <source>
        <dbReference type="Proteomes" id="UP000178059"/>
    </source>
</evidence>
<evidence type="ECO:0000256" key="2">
    <source>
        <dbReference type="SAM" id="MobiDB-lite"/>
    </source>
</evidence>
<sequence>MNGKETLLSAKLKEALGNADQALPGNSGRESPPTPTKAGTPTRVGEAGEKKPKIHEKSLKLKQFIQNRNLRQTKNKLESEQVELQRLQQKISEKKTEKETVHRLLEKAEAEKNEGVSKQLRESLGKINKELTPIYAELQKFKKKST</sequence>
<dbReference type="AlphaFoldDB" id="A0A1F6VLR9"/>
<name>A0A1F6VLR9_9BACT</name>
<evidence type="ECO:0000313" key="3">
    <source>
        <dbReference type="EMBL" id="OGI70621.1"/>
    </source>
</evidence>
<gene>
    <name evidence="3" type="ORF">A2824_00415</name>
</gene>
<dbReference type="EMBL" id="MFTT01000002">
    <property type="protein sequence ID" value="OGI70621.1"/>
    <property type="molecule type" value="Genomic_DNA"/>
</dbReference>
<proteinExistence type="predicted"/>
<evidence type="ECO:0000256" key="1">
    <source>
        <dbReference type="SAM" id="Coils"/>
    </source>
</evidence>
<accession>A0A1F6VLR9</accession>